<reference evidence="2 3" key="1">
    <citation type="submission" date="2018-06" db="EMBL/GenBank/DDBJ databases">
        <title>Natronomonas sp. F16-60 a new haloarchaeon isolated from a solar saltern of Isla Cristina, Huelva, Spain.</title>
        <authorList>
            <person name="Duran-Viseras A."/>
            <person name="Sanchez-Porro C."/>
            <person name="Ventosa A."/>
        </authorList>
    </citation>
    <scope>NUCLEOTIDE SEQUENCE [LARGE SCALE GENOMIC DNA]</scope>
    <source>
        <strain evidence="2 3">F16-60</strain>
    </source>
</reference>
<proteinExistence type="predicted"/>
<feature type="region of interest" description="Disordered" evidence="1">
    <location>
        <begin position="44"/>
        <end position="71"/>
    </location>
</feature>
<keyword evidence="3" id="KW-1185">Reference proteome</keyword>
<dbReference type="AlphaFoldDB" id="A0A554MY11"/>
<evidence type="ECO:0000313" key="2">
    <source>
        <dbReference type="EMBL" id="TSD10016.1"/>
    </source>
</evidence>
<dbReference type="InParanoid" id="A0A554MY11"/>
<feature type="compositionally biased region" description="Polar residues" evidence="1">
    <location>
        <begin position="62"/>
        <end position="71"/>
    </location>
</feature>
<sequence>MSPSAAPKAATVQTTLIRARATTGSCHSPTRPHIVISAAAVRKETTAMPTSRRGMTPKTGRYTCTSWGPAQ</sequence>
<evidence type="ECO:0000313" key="3">
    <source>
        <dbReference type="Proteomes" id="UP000319894"/>
    </source>
</evidence>
<gene>
    <name evidence="2" type="ORF">DP107_13595</name>
</gene>
<protein>
    <submittedName>
        <fullName evidence="2">Uncharacterized protein</fullName>
    </submittedName>
</protein>
<evidence type="ECO:0000256" key="1">
    <source>
        <dbReference type="SAM" id="MobiDB-lite"/>
    </source>
</evidence>
<dbReference type="Proteomes" id="UP000319894">
    <property type="component" value="Unassembled WGS sequence"/>
</dbReference>
<dbReference type="EMBL" id="QMDX01000009">
    <property type="protein sequence ID" value="TSD10016.1"/>
    <property type="molecule type" value="Genomic_DNA"/>
</dbReference>
<organism evidence="2 3">
    <name type="scientific">Haloglomus irregulare</name>
    <dbReference type="NCBI Taxonomy" id="2234134"/>
    <lineage>
        <taxon>Archaea</taxon>
        <taxon>Methanobacteriati</taxon>
        <taxon>Methanobacteriota</taxon>
        <taxon>Stenosarchaea group</taxon>
        <taxon>Halobacteria</taxon>
        <taxon>Halobacteriales</taxon>
        <taxon>Natronomonadaceae</taxon>
        <taxon>Haloglomus</taxon>
    </lineage>
</organism>
<comment type="caution">
    <text evidence="2">The sequence shown here is derived from an EMBL/GenBank/DDBJ whole genome shotgun (WGS) entry which is preliminary data.</text>
</comment>
<accession>A0A554MY11</accession>
<name>A0A554MY11_9EURY</name>